<evidence type="ECO:0000256" key="1">
    <source>
        <dbReference type="SAM" id="MobiDB-lite"/>
    </source>
</evidence>
<organism evidence="2 3">
    <name type="scientific">Riccia sorocarpa</name>
    <dbReference type="NCBI Taxonomy" id="122646"/>
    <lineage>
        <taxon>Eukaryota</taxon>
        <taxon>Viridiplantae</taxon>
        <taxon>Streptophyta</taxon>
        <taxon>Embryophyta</taxon>
        <taxon>Marchantiophyta</taxon>
        <taxon>Marchantiopsida</taxon>
        <taxon>Marchantiidae</taxon>
        <taxon>Marchantiales</taxon>
        <taxon>Ricciaceae</taxon>
        <taxon>Riccia</taxon>
    </lineage>
</organism>
<sequence>MWYANDVYLAVWRPIIQLINVVLLGKQKPLEVTGAFLYILKNKVGPAEEDEKLDWATYFKEKVREEIRACKMQMHAFGKRKFRPTCIGIVVLHILRTCGIVDNEDIVLSDSDKGAPSTLSDHATRSGSPSSPDLGQPADNEPLAGFGSSKVPYPASDDDEEGAVEGAIKGLTSLSAADLTTTAKSKRPVLHKSSSESEEIRFARPDRVKRRVAATEDEAGGPVSEQAEIAHSWSQEHCTAYQTAKEQHKDSFLRCKSVQVLYENGICTKDVIIIDDSVQKNLPNHPFQAVHPRPFDLFQIAKKDENYLTKVLQPFLDKFRGHRGDGISYVEANWQQAQAQDPIACLANYWAPMDERDEDFLWGNCTAADRQKFMAELHGHRIQRAGQKAMQFAMADAEQPPQTQDGAGPSNSS</sequence>
<reference evidence="2 3" key="1">
    <citation type="submission" date="2024-09" db="EMBL/GenBank/DDBJ databases">
        <title>Chromosome-scale assembly of Riccia sorocarpa.</title>
        <authorList>
            <person name="Paukszto L."/>
        </authorList>
    </citation>
    <scope>NUCLEOTIDE SEQUENCE [LARGE SCALE GENOMIC DNA]</scope>
    <source>
        <strain evidence="2">LP-2024</strain>
        <tissue evidence="2">Aerial parts of the thallus</tissue>
    </source>
</reference>
<name>A0ABD3HPQ5_9MARC</name>
<feature type="compositionally biased region" description="Polar residues" evidence="1">
    <location>
        <begin position="400"/>
        <end position="413"/>
    </location>
</feature>
<feature type="region of interest" description="Disordered" evidence="1">
    <location>
        <begin position="394"/>
        <end position="413"/>
    </location>
</feature>
<comment type="caution">
    <text evidence="2">The sequence shown here is derived from an EMBL/GenBank/DDBJ whole genome shotgun (WGS) entry which is preliminary data.</text>
</comment>
<dbReference type="EMBL" id="JBJQOH010000003">
    <property type="protein sequence ID" value="KAL3693540.1"/>
    <property type="molecule type" value="Genomic_DNA"/>
</dbReference>
<gene>
    <name evidence="2" type="ORF">R1sor_007191</name>
</gene>
<dbReference type="AlphaFoldDB" id="A0ABD3HPQ5"/>
<dbReference type="InterPro" id="IPR023214">
    <property type="entry name" value="HAD_sf"/>
</dbReference>
<dbReference type="Proteomes" id="UP001633002">
    <property type="component" value="Unassembled WGS sequence"/>
</dbReference>
<proteinExistence type="predicted"/>
<feature type="region of interest" description="Disordered" evidence="1">
    <location>
        <begin position="182"/>
        <end position="201"/>
    </location>
</feature>
<keyword evidence="3" id="KW-1185">Reference proteome</keyword>
<feature type="compositionally biased region" description="Polar residues" evidence="1">
    <location>
        <begin position="117"/>
        <end position="133"/>
    </location>
</feature>
<evidence type="ECO:0000313" key="2">
    <source>
        <dbReference type="EMBL" id="KAL3693540.1"/>
    </source>
</evidence>
<dbReference type="Gene3D" id="3.40.50.1000">
    <property type="entry name" value="HAD superfamily/HAD-like"/>
    <property type="match status" value="1"/>
</dbReference>
<evidence type="ECO:0008006" key="4">
    <source>
        <dbReference type="Google" id="ProtNLM"/>
    </source>
</evidence>
<evidence type="ECO:0000313" key="3">
    <source>
        <dbReference type="Proteomes" id="UP001633002"/>
    </source>
</evidence>
<protein>
    <recommendedName>
        <fullName evidence="4">FCP1 homology domain-containing protein</fullName>
    </recommendedName>
</protein>
<feature type="region of interest" description="Disordered" evidence="1">
    <location>
        <begin position="112"/>
        <end position="161"/>
    </location>
</feature>
<accession>A0ABD3HPQ5</accession>